<comment type="caution">
    <text evidence="3">The sequence shown here is derived from an EMBL/GenBank/DDBJ whole genome shotgun (WGS) entry which is preliminary data.</text>
</comment>
<dbReference type="Proteomes" id="UP001209535">
    <property type="component" value="Unassembled WGS sequence"/>
</dbReference>
<keyword evidence="4" id="KW-1185">Reference proteome</keyword>
<accession>A0ABT2XCR9</accession>
<dbReference type="EMBL" id="JAOVQO010000015">
    <property type="protein sequence ID" value="MCU9849490.1"/>
    <property type="molecule type" value="Genomic_DNA"/>
</dbReference>
<proteinExistence type="inferred from homology"/>
<dbReference type="InterPro" id="IPR013538">
    <property type="entry name" value="ASHA1/2-like_C"/>
</dbReference>
<dbReference type="RefSeq" id="WP_263338271.1">
    <property type="nucleotide sequence ID" value="NZ_JAOVQO010000015.1"/>
</dbReference>
<organism evidence="3 4">
    <name type="scientific">Albidovulum salinarum</name>
    <dbReference type="NCBI Taxonomy" id="2984153"/>
    <lineage>
        <taxon>Bacteria</taxon>
        <taxon>Pseudomonadati</taxon>
        <taxon>Pseudomonadota</taxon>
        <taxon>Alphaproteobacteria</taxon>
        <taxon>Rhodobacterales</taxon>
        <taxon>Paracoccaceae</taxon>
        <taxon>Albidovulum</taxon>
    </lineage>
</organism>
<dbReference type="Gene3D" id="3.30.530.20">
    <property type="match status" value="1"/>
</dbReference>
<name>A0ABT2XCR9_9RHOB</name>
<dbReference type="CDD" id="cd07814">
    <property type="entry name" value="SRPBCC_CalC_Aha1-like"/>
    <property type="match status" value="1"/>
</dbReference>
<reference evidence="3 4" key="1">
    <citation type="submission" date="2022-10" db="EMBL/GenBank/DDBJ databases">
        <title>Defluviimonas sp. nov., isolated from ocean surface sediments.</title>
        <authorList>
            <person name="He W."/>
            <person name="Wang L."/>
            <person name="Zhang D.-F."/>
        </authorList>
    </citation>
    <scope>NUCLEOTIDE SEQUENCE [LARGE SCALE GENOMIC DNA]</scope>
    <source>
        <strain evidence="3 4">WL0024</strain>
    </source>
</reference>
<dbReference type="InterPro" id="IPR023393">
    <property type="entry name" value="START-like_dom_sf"/>
</dbReference>
<dbReference type="Pfam" id="PF08327">
    <property type="entry name" value="AHSA1"/>
    <property type="match status" value="1"/>
</dbReference>
<evidence type="ECO:0000259" key="2">
    <source>
        <dbReference type="Pfam" id="PF08327"/>
    </source>
</evidence>
<dbReference type="SUPFAM" id="SSF55961">
    <property type="entry name" value="Bet v1-like"/>
    <property type="match status" value="1"/>
</dbReference>
<comment type="similarity">
    <text evidence="1">Belongs to the AHA1 family.</text>
</comment>
<evidence type="ECO:0000256" key="1">
    <source>
        <dbReference type="ARBA" id="ARBA00006817"/>
    </source>
</evidence>
<sequence length="145" mass="16349">MSDLRLTRDLDATLNEIWDFITTPAGLLQWWGPEGLSVPEHALDFTREGPWYSVMAGPEGQRYKVSGRVTHVRPQTSVGFTWAWHDEADRRGPESHVTLGLEPLGPGRVRLVLDHVGLPDDEAAQRHTEGWTSSLKKLERRFAPA</sequence>
<protein>
    <submittedName>
        <fullName evidence="3">SRPBCC domain-containing protein</fullName>
    </submittedName>
</protein>
<gene>
    <name evidence="3" type="ORF">OEZ60_15930</name>
</gene>
<evidence type="ECO:0000313" key="4">
    <source>
        <dbReference type="Proteomes" id="UP001209535"/>
    </source>
</evidence>
<evidence type="ECO:0000313" key="3">
    <source>
        <dbReference type="EMBL" id="MCU9849490.1"/>
    </source>
</evidence>
<feature type="domain" description="Activator of Hsp90 ATPase homologue 1/2-like C-terminal" evidence="2">
    <location>
        <begin position="11"/>
        <end position="142"/>
    </location>
</feature>